<accession>A0A382ABC4</accession>
<feature type="transmembrane region" description="Helical" evidence="1">
    <location>
        <begin position="236"/>
        <end position="255"/>
    </location>
</feature>
<dbReference type="AlphaFoldDB" id="A0A382ABC4"/>
<keyword evidence="1" id="KW-0472">Membrane</keyword>
<feature type="transmembrane region" description="Helical" evidence="1">
    <location>
        <begin position="37"/>
        <end position="55"/>
    </location>
</feature>
<dbReference type="Pfam" id="PF04240">
    <property type="entry name" value="Caroten_synth"/>
    <property type="match status" value="1"/>
</dbReference>
<keyword evidence="1" id="KW-1133">Transmembrane helix</keyword>
<proteinExistence type="predicted"/>
<feature type="transmembrane region" description="Helical" evidence="1">
    <location>
        <begin position="175"/>
        <end position="196"/>
    </location>
</feature>
<name>A0A382ABC4_9ZZZZ</name>
<reference evidence="2" key="1">
    <citation type="submission" date="2018-05" db="EMBL/GenBank/DDBJ databases">
        <authorList>
            <person name="Lanie J.A."/>
            <person name="Ng W.-L."/>
            <person name="Kazmierczak K.M."/>
            <person name="Andrzejewski T.M."/>
            <person name="Davidsen T.M."/>
            <person name="Wayne K.J."/>
            <person name="Tettelin H."/>
            <person name="Glass J.I."/>
            <person name="Rusch D."/>
            <person name="Podicherti R."/>
            <person name="Tsui H.-C.T."/>
            <person name="Winkler M.E."/>
        </authorList>
    </citation>
    <scope>NUCLEOTIDE SEQUENCE</scope>
</reference>
<organism evidence="2">
    <name type="scientific">marine metagenome</name>
    <dbReference type="NCBI Taxonomy" id="408172"/>
    <lineage>
        <taxon>unclassified sequences</taxon>
        <taxon>metagenomes</taxon>
        <taxon>ecological metagenomes</taxon>
    </lineage>
</organism>
<sequence>METISLLWGTVILRPYVFIFLAFYLAVAILNMGAVRALLFTVLAYLLAFLCEYSSTRNGFPFGFYTYIETTRDQELWVSNVPFMDSLSFSFLIYVSYTVSLLLWAPLIKKGWDIRLGNIQPLKHSVQVIASASILCMLMDVIIDPAAFLGDRWFLGKLYFYREEGEYFHIPLTNFAGWVFVAGLTLSCFAVLNSWLDSKIPFIPQYHLPGQALLGPGLYFGVLIFNLAVTFYLEELLLGCLGTLISLGIFSLILFRIKRFEA</sequence>
<feature type="transmembrane region" description="Helical" evidence="1">
    <location>
        <begin position="6"/>
        <end position="30"/>
    </location>
</feature>
<gene>
    <name evidence="2" type="ORF">METZ01_LOCUS151538</name>
</gene>
<evidence type="ECO:0008006" key="3">
    <source>
        <dbReference type="Google" id="ProtNLM"/>
    </source>
</evidence>
<protein>
    <recommendedName>
        <fullName evidence="3">Carotenoid biosynthesis protein</fullName>
    </recommendedName>
</protein>
<keyword evidence="1" id="KW-0812">Transmembrane</keyword>
<evidence type="ECO:0000313" key="2">
    <source>
        <dbReference type="EMBL" id="SVA98684.1"/>
    </source>
</evidence>
<feature type="transmembrane region" description="Helical" evidence="1">
    <location>
        <begin position="87"/>
        <end position="107"/>
    </location>
</feature>
<dbReference type="EMBL" id="UINC01024644">
    <property type="protein sequence ID" value="SVA98684.1"/>
    <property type="molecule type" value="Genomic_DNA"/>
</dbReference>
<feature type="transmembrane region" description="Helical" evidence="1">
    <location>
        <begin position="208"/>
        <end position="230"/>
    </location>
</feature>
<dbReference type="PANTHER" id="PTHR39419">
    <property type="entry name" value="SLL0814 PROTEIN"/>
    <property type="match status" value="1"/>
</dbReference>
<evidence type="ECO:0000256" key="1">
    <source>
        <dbReference type="SAM" id="Phobius"/>
    </source>
</evidence>
<dbReference type="PANTHER" id="PTHR39419:SF1">
    <property type="entry name" value="SLL0814 PROTEIN"/>
    <property type="match status" value="1"/>
</dbReference>
<feature type="transmembrane region" description="Helical" evidence="1">
    <location>
        <begin position="128"/>
        <end position="155"/>
    </location>
</feature>
<dbReference type="InterPro" id="IPR007354">
    <property type="entry name" value="CruF-like"/>
</dbReference>